<dbReference type="GeneID" id="108042967"/>
<evidence type="ECO:0000313" key="5">
    <source>
        <dbReference type="Proteomes" id="UP001652680"/>
    </source>
</evidence>
<organism evidence="4 5">
    <name type="scientific">Drosophila rhopaloa</name>
    <name type="common">Fruit fly</name>
    <dbReference type="NCBI Taxonomy" id="1041015"/>
    <lineage>
        <taxon>Eukaryota</taxon>
        <taxon>Metazoa</taxon>
        <taxon>Ecdysozoa</taxon>
        <taxon>Arthropoda</taxon>
        <taxon>Hexapoda</taxon>
        <taxon>Insecta</taxon>
        <taxon>Pterygota</taxon>
        <taxon>Neoptera</taxon>
        <taxon>Endopterygota</taxon>
        <taxon>Diptera</taxon>
        <taxon>Brachycera</taxon>
        <taxon>Muscomorpha</taxon>
        <taxon>Ephydroidea</taxon>
        <taxon>Drosophilidae</taxon>
        <taxon>Drosophila</taxon>
        <taxon>Sophophora</taxon>
    </lineage>
</organism>
<dbReference type="InterPro" id="IPR002048">
    <property type="entry name" value="EF_hand_dom"/>
</dbReference>
<evidence type="ECO:0000259" key="3">
    <source>
        <dbReference type="PROSITE" id="PS50222"/>
    </source>
</evidence>
<proteinExistence type="predicted"/>
<protein>
    <recommendedName>
        <fullName evidence="3">EF-hand domain-containing protein</fullName>
    </recommendedName>
</protein>
<sequence length="149" mass="16896">MSDIGEQYKAELNEIYALFGKENPGVITAEDLNTVMQHLGRRPNSEELRDMVLAADSGGSGSVDFQRFCRMVIRAENEEMIRECFQRFDRDGDGVLSVEELHQALEETLEEEPDRATVQEMMQEGDPDGTGTISYASFMQMALKYQKDD</sequence>
<reference evidence="5" key="1">
    <citation type="journal article" date="2021" name="Elife">
        <title>Highly contiguous assemblies of 101 drosophilid genomes.</title>
        <authorList>
            <person name="Kim B.Y."/>
            <person name="Wang J.R."/>
            <person name="Miller D.E."/>
            <person name="Barmina O."/>
            <person name="Delaney E."/>
            <person name="Thompson A."/>
            <person name="Comeault A.A."/>
            <person name="Peede D."/>
            <person name="D'Agostino E.R."/>
            <person name="Pelaez J."/>
            <person name="Aguilar J.M."/>
            <person name="Haji D."/>
            <person name="Matsunaga T."/>
            <person name="Armstrong E.E."/>
            <person name="Zych M."/>
            <person name="Ogawa Y."/>
            <person name="Stamenkovic-Radak M."/>
            <person name="Jelic M."/>
            <person name="Veselinovic M.S."/>
            <person name="Tanaskovic M."/>
            <person name="Eric P."/>
            <person name="Gao J.J."/>
            <person name="Katoh T.K."/>
            <person name="Toda M.J."/>
            <person name="Watabe H."/>
            <person name="Watada M."/>
            <person name="Davis J.S."/>
            <person name="Moyle L.C."/>
            <person name="Manoli G."/>
            <person name="Bertolini E."/>
            <person name="Kostal V."/>
            <person name="Hawley R.S."/>
            <person name="Takahashi A."/>
            <person name="Jones C.D."/>
            <person name="Price D.K."/>
            <person name="Whiteman N."/>
            <person name="Kopp A."/>
            <person name="Matute D.R."/>
            <person name="Petrov D.A."/>
        </authorList>
    </citation>
    <scope>NUCLEOTIDE SEQUENCE [LARGE SCALE GENOMIC DNA]</scope>
</reference>
<dbReference type="InterPro" id="IPR018247">
    <property type="entry name" value="EF_Hand_1_Ca_BS"/>
</dbReference>
<evidence type="ECO:0000256" key="1">
    <source>
        <dbReference type="ARBA" id="ARBA00022737"/>
    </source>
</evidence>
<dbReference type="EnsemblMetazoa" id="XM_044461402.1">
    <property type="protein sequence ID" value="XP_044317337.1"/>
    <property type="gene ID" value="LOC108042967"/>
</dbReference>
<dbReference type="Gene3D" id="1.10.238.10">
    <property type="entry name" value="EF-hand"/>
    <property type="match status" value="2"/>
</dbReference>
<keyword evidence="1" id="KW-0677">Repeat</keyword>
<evidence type="ECO:0000313" key="4">
    <source>
        <dbReference type="EnsemblMetazoa" id="XP_044317337.1"/>
    </source>
</evidence>
<feature type="domain" description="EF-hand" evidence="3">
    <location>
        <begin position="7"/>
        <end position="42"/>
    </location>
</feature>
<accession>A0ABM5JEU0</accession>
<keyword evidence="5" id="KW-1185">Reference proteome</keyword>
<keyword evidence="2" id="KW-0106">Calcium</keyword>
<dbReference type="Pfam" id="PF13499">
    <property type="entry name" value="EF-hand_7"/>
    <property type="match status" value="1"/>
</dbReference>
<dbReference type="InterPro" id="IPR011992">
    <property type="entry name" value="EF-hand-dom_pair"/>
</dbReference>
<dbReference type="SUPFAM" id="SSF47473">
    <property type="entry name" value="EF-hand"/>
    <property type="match status" value="1"/>
</dbReference>
<name>A0ABM5JEU0_DRORH</name>
<evidence type="ECO:0000256" key="2">
    <source>
        <dbReference type="ARBA" id="ARBA00022837"/>
    </source>
</evidence>
<dbReference type="Pfam" id="PF13833">
    <property type="entry name" value="EF-hand_8"/>
    <property type="match status" value="1"/>
</dbReference>
<dbReference type="PROSITE" id="PS50222">
    <property type="entry name" value="EF_HAND_2"/>
    <property type="match status" value="3"/>
</dbReference>
<reference evidence="4" key="2">
    <citation type="submission" date="2025-05" db="UniProtKB">
        <authorList>
            <consortium name="EnsemblMetazoa"/>
        </authorList>
    </citation>
    <scope>IDENTIFICATION</scope>
</reference>
<dbReference type="RefSeq" id="XP_044317337.1">
    <property type="nucleotide sequence ID" value="XM_044461402.1"/>
</dbReference>
<feature type="domain" description="EF-hand" evidence="3">
    <location>
        <begin position="76"/>
        <end position="111"/>
    </location>
</feature>
<dbReference type="PROSITE" id="PS00018">
    <property type="entry name" value="EF_HAND_1"/>
    <property type="match status" value="1"/>
</dbReference>
<dbReference type="SMART" id="SM00054">
    <property type="entry name" value="EFh"/>
    <property type="match status" value="4"/>
</dbReference>
<dbReference type="CDD" id="cd00051">
    <property type="entry name" value="EFh"/>
    <property type="match status" value="1"/>
</dbReference>
<dbReference type="PANTHER" id="PTHR23048">
    <property type="entry name" value="MYOSIN LIGHT CHAIN 1, 3"/>
    <property type="match status" value="1"/>
</dbReference>
<dbReference type="InterPro" id="IPR050230">
    <property type="entry name" value="CALM/Myosin/TropC-like"/>
</dbReference>
<dbReference type="Proteomes" id="UP001652680">
    <property type="component" value="Unassembled WGS sequence"/>
</dbReference>
<feature type="domain" description="EF-hand" evidence="3">
    <location>
        <begin position="113"/>
        <end position="148"/>
    </location>
</feature>
<dbReference type="PANTHER" id="PTHR23048:SF0">
    <property type="entry name" value="CALMODULIN LIKE 3"/>
    <property type="match status" value="1"/>
</dbReference>